<dbReference type="OrthoDB" id="433501at2759"/>
<evidence type="ECO:0000256" key="1">
    <source>
        <dbReference type="ARBA" id="ARBA00022614"/>
    </source>
</evidence>
<keyword evidence="6" id="KW-1185">Reference proteome</keyword>
<dbReference type="Gene3D" id="3.80.10.10">
    <property type="entry name" value="Ribonuclease Inhibitor"/>
    <property type="match status" value="1"/>
</dbReference>
<keyword evidence="3" id="KW-0175">Coiled coil</keyword>
<feature type="compositionally biased region" description="Polar residues" evidence="4">
    <location>
        <begin position="570"/>
        <end position="579"/>
    </location>
</feature>
<dbReference type="SUPFAM" id="SSF52075">
    <property type="entry name" value="Outer arm dynein light chain 1"/>
    <property type="match status" value="1"/>
</dbReference>
<dbReference type="InterPro" id="IPR032675">
    <property type="entry name" value="LRR_dom_sf"/>
</dbReference>
<gene>
    <name evidence="5" type="ORF">MEDL_61352</name>
</gene>
<keyword evidence="1" id="KW-0433">Leucine-rich repeat</keyword>
<dbReference type="Gene3D" id="1.10.287.1490">
    <property type="match status" value="1"/>
</dbReference>
<comment type="caution">
    <text evidence="5">The sequence shown here is derived from an EMBL/GenBank/DDBJ whole genome shotgun (WGS) entry which is preliminary data.</text>
</comment>
<feature type="region of interest" description="Disordered" evidence="4">
    <location>
        <begin position="202"/>
        <end position="221"/>
    </location>
</feature>
<evidence type="ECO:0000313" key="5">
    <source>
        <dbReference type="EMBL" id="CAG2249624.1"/>
    </source>
</evidence>
<reference evidence="5" key="1">
    <citation type="submission" date="2021-03" db="EMBL/GenBank/DDBJ databases">
        <authorList>
            <person name="Bekaert M."/>
        </authorList>
    </citation>
    <scope>NUCLEOTIDE SEQUENCE</scope>
</reference>
<feature type="coiled-coil region" evidence="3">
    <location>
        <begin position="743"/>
        <end position="831"/>
    </location>
</feature>
<name>A0A8S3UZA7_MYTED</name>
<feature type="compositionally biased region" description="Basic and acidic residues" evidence="4">
    <location>
        <begin position="584"/>
        <end position="593"/>
    </location>
</feature>
<organism evidence="5 6">
    <name type="scientific">Mytilus edulis</name>
    <name type="common">Blue mussel</name>
    <dbReference type="NCBI Taxonomy" id="6550"/>
    <lineage>
        <taxon>Eukaryota</taxon>
        <taxon>Metazoa</taxon>
        <taxon>Spiralia</taxon>
        <taxon>Lophotrochozoa</taxon>
        <taxon>Mollusca</taxon>
        <taxon>Bivalvia</taxon>
        <taxon>Autobranchia</taxon>
        <taxon>Pteriomorphia</taxon>
        <taxon>Mytilida</taxon>
        <taxon>Mytiloidea</taxon>
        <taxon>Mytilidae</taxon>
        <taxon>Mytilinae</taxon>
        <taxon>Mytilus</taxon>
    </lineage>
</organism>
<dbReference type="Proteomes" id="UP000683360">
    <property type="component" value="Unassembled WGS sequence"/>
</dbReference>
<feature type="coiled-coil region" evidence="3">
    <location>
        <begin position="98"/>
        <end position="188"/>
    </location>
</feature>
<proteinExistence type="predicted"/>
<dbReference type="PANTHER" id="PTHR45973:SF36">
    <property type="entry name" value="CENTRIOLIN"/>
    <property type="match status" value="1"/>
</dbReference>
<feature type="coiled-coil region" evidence="3">
    <location>
        <begin position="875"/>
        <end position="902"/>
    </location>
</feature>
<feature type="region of interest" description="Disordered" evidence="4">
    <location>
        <begin position="539"/>
        <end position="602"/>
    </location>
</feature>
<dbReference type="EMBL" id="CAJPWZ010002975">
    <property type="protein sequence ID" value="CAG2249624.1"/>
    <property type="molecule type" value="Genomic_DNA"/>
</dbReference>
<sequence length="914" mass="106619">MTSLQVLNLTGNQIQHIPIWMGRKFRALRTLHIGKNNMESLSELAKLKPIPDLTQLTVAENPLSQLPHSRMYIIFHIRCLETLDSQNVTEQERQYAKDRFEQDEVERLEKQLEQEETKIKKLTADKNKSVQESSFLKGTEEEMKKRERMYMERMQEMEKELETKNGLLSKKTKELNKACEKHYQLEQELAFHKIDSKFDSLGKSPQRYHDDDDSGQLDESPYLGRARFKANQFSRDGSIGGSPGQKVTVHSFGESASPQRAQVIEQMATHLDQELSEKQDRVSKTEERLKRLQDDMQKTETKLLQATKDLKRMGDIGDKDDVKVQVNELKDSATQIEDEIQKTQNTVHKNKVDVARLKGQLDALDTKDPKYFWFQIFYHRIKETDDIKKLETQLNDDRIDANDNLRQELDEIVGGLQGYLANVKNQGMKRQRDYESVLGEKAVLEQKVGKLEQELAILDTEAKRFKEMEKRLGEMELTLQNQEDMNRSLEDQLHKTRHLDAEHQDRMENTHKELSDLKRQLKEAEKRAQFNERMVMESQMVAEKAKTQETSRQTHTLQAREEENRRLAQQLEQAKSTNAALKDQLSEERHKQNDSVPLGHLRKRLKDLSQTVKSGKSPISPLDDRDVLGKTFKDLQLHLQDKLNRSFRDNEDKRRNAEKTELEIQALKDNLKKAENKLARKNEKDKDKDSKLQNNAEEVKRLTGELNKLKAKLKDTQERALQGKPVTRVVYRPESEDDRSSLNSEEKHLYDELQRELMDLRRGMRTKEKENTKRLTSAENEVAELNKALEDQEQQFEDELSRVKEEAELQREAAEARLHVIAQDLDQAQNTADHLGQILDDRDQHLQHELKNSDMNNQMISPGRTSFLLAQEMELSKLYEILEAQRDEIEHLNSLLDQLSMQNNGQGELIINNN</sequence>
<dbReference type="PANTHER" id="PTHR45973">
    <property type="entry name" value="PROTEIN PHOSPHATASE 1 REGULATORY SUBUNIT SDS22-RELATED"/>
    <property type="match status" value="1"/>
</dbReference>
<accession>A0A8S3UZA7</accession>
<dbReference type="Pfam" id="PF14580">
    <property type="entry name" value="LRR_9"/>
    <property type="match status" value="1"/>
</dbReference>
<evidence type="ECO:0000313" key="6">
    <source>
        <dbReference type="Proteomes" id="UP000683360"/>
    </source>
</evidence>
<dbReference type="PROSITE" id="PS51450">
    <property type="entry name" value="LRR"/>
    <property type="match status" value="2"/>
</dbReference>
<protein>
    <submittedName>
        <fullName evidence="5">CNTRL</fullName>
    </submittedName>
</protein>
<evidence type="ECO:0000256" key="2">
    <source>
        <dbReference type="ARBA" id="ARBA00022737"/>
    </source>
</evidence>
<keyword evidence="2" id="KW-0677">Repeat</keyword>
<feature type="coiled-coil region" evidence="3">
    <location>
        <begin position="268"/>
        <end position="346"/>
    </location>
</feature>
<feature type="coiled-coil region" evidence="3">
    <location>
        <begin position="650"/>
        <end position="719"/>
    </location>
</feature>
<evidence type="ECO:0000256" key="3">
    <source>
        <dbReference type="SAM" id="Coils"/>
    </source>
</evidence>
<dbReference type="InterPro" id="IPR001611">
    <property type="entry name" value="Leu-rich_rpt"/>
</dbReference>
<dbReference type="InterPro" id="IPR050576">
    <property type="entry name" value="Cilia_flagella_integrity"/>
</dbReference>
<dbReference type="AlphaFoldDB" id="A0A8S3UZA7"/>
<evidence type="ECO:0000256" key="4">
    <source>
        <dbReference type="SAM" id="MobiDB-lite"/>
    </source>
</evidence>